<keyword evidence="1" id="KW-0040">ANK repeat</keyword>
<evidence type="ECO:0000313" key="3">
    <source>
        <dbReference type="EMBL" id="CRK18106.1"/>
    </source>
</evidence>
<accession>A0A0G4L803</accession>
<protein>
    <submittedName>
        <fullName evidence="3">Uncharacterized protein</fullName>
    </submittedName>
</protein>
<dbReference type="SUPFAM" id="SSF48403">
    <property type="entry name" value="Ankyrin repeat"/>
    <property type="match status" value="1"/>
</dbReference>
<feature type="region of interest" description="Disordered" evidence="2">
    <location>
        <begin position="508"/>
        <end position="554"/>
    </location>
</feature>
<dbReference type="InterPro" id="IPR002110">
    <property type="entry name" value="Ankyrin_rpt"/>
</dbReference>
<name>A0A0G4L803_VERLO</name>
<evidence type="ECO:0000313" key="4">
    <source>
        <dbReference type="Proteomes" id="UP000045706"/>
    </source>
</evidence>
<feature type="compositionally biased region" description="Basic and acidic residues" evidence="2">
    <location>
        <begin position="528"/>
        <end position="542"/>
    </location>
</feature>
<dbReference type="PROSITE" id="PS50297">
    <property type="entry name" value="ANK_REP_REGION"/>
    <property type="match status" value="1"/>
</dbReference>
<feature type="repeat" description="ANK" evidence="1">
    <location>
        <begin position="421"/>
        <end position="453"/>
    </location>
</feature>
<sequence>MFVANGPKRFRWAVCQIDTLRRIQSKGESFLRQALLTMPKGLDAAYDRIFQLITEEIDEDDLLVRDALSWIRHHKTLRSQSGDIPVRVLIQAIHPETRDPQISELHFLLKEQNLRNALGCLVRFRKERLITPDRPDWWPNITATSKSLTTIGLAHYTVAEYLTSDRIESTTSQRFRPLDLNALIEPAMDEAMKCTTDISSYPWQPAFTSFAGYQLAWCFRLLTERSISLKDQNLARFFFDAHGVLLSNIQVFLQAGCERSITYSVLHLFEAWKMQIAEPYEDWKLLRVTQNLMGVFSFGFYDLAQDLILRHSVSEQIEILTTTTRWHYPSETYDGNKQNSPSGDVNLSYWRATSFHNLCRDFGSLFLPQIPGILFNVIASHTLSQTFCCLHHLEPRLSTTRDQCIIPMLLDNGAQSDPAGFGITPLQVAVSMDDPRATKYLLEAGADVNASGVHDGHLYGPREPLSHFNSLQGISPLYIHERLRIRSASRSNDFVRSKVIGRYLRERGARAERTSQRGSVPGYEFDDKDSRSDDEVAVREVDFSSDSDLDSDSE</sequence>
<feature type="compositionally biased region" description="Acidic residues" evidence="2">
    <location>
        <begin position="543"/>
        <end position="554"/>
    </location>
</feature>
<gene>
    <name evidence="3" type="ORF">BN1723_011503</name>
</gene>
<dbReference type="AlphaFoldDB" id="A0A0G4L803"/>
<evidence type="ECO:0000256" key="2">
    <source>
        <dbReference type="SAM" id="MobiDB-lite"/>
    </source>
</evidence>
<dbReference type="Pfam" id="PF00023">
    <property type="entry name" value="Ank"/>
    <property type="match status" value="1"/>
</dbReference>
<dbReference type="InterPro" id="IPR036770">
    <property type="entry name" value="Ankyrin_rpt-contain_sf"/>
</dbReference>
<dbReference type="PROSITE" id="PS50088">
    <property type="entry name" value="ANK_REPEAT"/>
    <property type="match status" value="1"/>
</dbReference>
<evidence type="ECO:0000256" key="1">
    <source>
        <dbReference type="PROSITE-ProRule" id="PRU00023"/>
    </source>
</evidence>
<proteinExistence type="predicted"/>
<dbReference type="Proteomes" id="UP000045706">
    <property type="component" value="Unassembled WGS sequence"/>
</dbReference>
<organism evidence="3 4">
    <name type="scientific">Verticillium longisporum</name>
    <name type="common">Verticillium dahliae var. longisporum</name>
    <dbReference type="NCBI Taxonomy" id="100787"/>
    <lineage>
        <taxon>Eukaryota</taxon>
        <taxon>Fungi</taxon>
        <taxon>Dikarya</taxon>
        <taxon>Ascomycota</taxon>
        <taxon>Pezizomycotina</taxon>
        <taxon>Sordariomycetes</taxon>
        <taxon>Hypocreomycetidae</taxon>
        <taxon>Glomerellales</taxon>
        <taxon>Plectosphaerellaceae</taxon>
        <taxon>Verticillium</taxon>
    </lineage>
</organism>
<reference evidence="4" key="1">
    <citation type="submission" date="2015-05" db="EMBL/GenBank/DDBJ databases">
        <authorList>
            <person name="Fogelqvist Johan"/>
        </authorList>
    </citation>
    <scope>NUCLEOTIDE SEQUENCE [LARGE SCALE GENOMIC DNA]</scope>
</reference>
<dbReference type="Gene3D" id="1.25.40.20">
    <property type="entry name" value="Ankyrin repeat-containing domain"/>
    <property type="match status" value="1"/>
</dbReference>
<dbReference type="EMBL" id="CVQI01008668">
    <property type="protein sequence ID" value="CRK18106.1"/>
    <property type="molecule type" value="Genomic_DNA"/>
</dbReference>
<dbReference type="SMART" id="SM00248">
    <property type="entry name" value="ANK"/>
    <property type="match status" value="1"/>
</dbReference>